<reference evidence="1 2" key="1">
    <citation type="journal article" date="2003" name="FEMS Microbiol. Lett.">
        <title>Characterization of a novel plasmid from extremely halophilic Archaea: nucleotide sequence and function analysis.</title>
        <authorList>
            <person name="Ye X."/>
            <person name="Ou J."/>
            <person name="Ni L."/>
            <person name="Shi W."/>
            <person name="Shen P."/>
        </authorList>
    </citation>
    <scope>NUCLEOTIDE SEQUENCE [LARGE SCALE GENOMIC DNA]</scope>
</reference>
<dbReference type="EMBL" id="AY048850">
    <property type="protein sequence ID" value="WBE14031.1"/>
    <property type="molecule type" value="Genomic_DNA"/>
</dbReference>
<protein>
    <submittedName>
        <fullName evidence="1">Major capsid protein PB2</fullName>
    </submittedName>
</protein>
<evidence type="ECO:0000313" key="2">
    <source>
        <dbReference type="Proteomes" id="UP000052103"/>
    </source>
</evidence>
<accession>A0AAF0AHL5</accession>
<organism evidence="1 2">
    <name type="scientific">Saline Natrinema sp. J7-1 virus 1</name>
    <dbReference type="NCBI Taxonomy" id="2847285"/>
    <lineage>
        <taxon>Viruses</taxon>
        <taxon>Singelaviria</taxon>
        <taxon>Helvetiavirae</taxon>
        <taxon>Dividoviricota</taxon>
        <taxon>Laserviricetes</taxon>
        <taxon>Halopanivirales</taxon>
        <taxon>Simuloviridae</taxon>
        <taxon>Yingchengvirus</taxon>
        <taxon>Yingchengvirus sinense</taxon>
        <taxon>Yingchengvirus SNJ1</taxon>
    </lineage>
</organism>
<dbReference type="RefSeq" id="YP_010581817.1">
    <property type="nucleotide sequence ID" value="NC_003158.2"/>
</dbReference>
<dbReference type="Proteomes" id="UP000052103">
    <property type="component" value="Segment"/>
</dbReference>
<evidence type="ECO:0000313" key="1">
    <source>
        <dbReference type="EMBL" id="WBE14031.1"/>
    </source>
</evidence>
<name>A0AAF0AHL5_9VIRU</name>
<proteinExistence type="predicted"/>
<keyword evidence="2" id="KW-1185">Reference proteome</keyword>
<dbReference type="KEGG" id="vg:60339541"/>
<reference evidence="1 2" key="2">
    <citation type="journal article" date="2012" name="Virology">
        <title>Temperate membrane-containing halophilic archaeal virus SNJ1 has a circular dsDNA genome identical to that of plasmid pHH205.</title>
        <authorList>
            <person name="Zhang Z."/>
            <person name="Liu Y."/>
            <person name="Wang S."/>
            <person name="Yang D."/>
            <person name="Cheng Y."/>
            <person name="Hu J."/>
            <person name="Chen J."/>
            <person name="Mei Y."/>
            <person name="Shen P."/>
            <person name="Bamford D.H."/>
            <person name="Chen X."/>
        </authorList>
    </citation>
    <scope>NUCLEOTIDE SEQUENCE [LARGE SCALE GENOMIC DNA]</scope>
</reference>
<dbReference type="GeneID" id="60339541"/>
<sequence>MQEILNQLRRMPATASRLERDSFEQHNGEAGTRSLIGSYRAPNPLVLRQNRPIRVIVTAFDSFTTDGNGNSQTFNLSHDLVESPQSQDLMLFADGNRAKPDSVDFAADSFDYTDGGAAEDLAAFYISGADCDFEIEKQAPSTQGSVSERIFEESLSLLHQRDQDEQARTFDLNASPLQPIVPRKWRLNVYAKGSYPVTWEDKDTGTTARNAVLSLPYKQGRNSVDGLSRAVAHDTVDRS</sequence>